<evidence type="ECO:0000256" key="3">
    <source>
        <dbReference type="ARBA" id="ARBA00021428"/>
    </source>
</evidence>
<name>A0ABM4C642_HYDVU</name>
<dbReference type="InterPro" id="IPR023797">
    <property type="entry name" value="RNA3'_phos_cyclase_dom"/>
</dbReference>
<dbReference type="EC" id="6.5.1.4" evidence="2"/>
<sequence>MDDYLHIDGSHLEGGGQILRNAVALSCLLKKNITVFNIRANRPGPGLKSQHLHGLRLIRDLCEGQLLGDDIGSTTIHFAPKKLKTGHYEADAKTAGSVCLLMQVSIPCAAFIGSRTEIKFKGGTNAEMAPPIDYYIEVFQPIASKFGLDFSCELVRRGFYPKGGGQVNVVVNNAQHFKSVNMVDFGKITEIYGKVYVAGALQDKVGIEMAESAAKYIEDHLNIKPLISRSRVHQAVGTGCGIIVVAKTSTGCIIAGTAAGKKGKPSSCVGVEAAEMLVKEVKLGACVDTYLQDQLILLMALSEGCSKIRTGPITLHTQTAIFLSEKMTTAKFKVTPVDNAFYIECEGSAFSYCEKHR</sequence>
<reference evidence="10" key="1">
    <citation type="submission" date="2025-08" db="UniProtKB">
        <authorList>
            <consortium name="RefSeq"/>
        </authorList>
    </citation>
    <scope>IDENTIFICATION</scope>
</reference>
<dbReference type="Gene3D" id="3.30.360.20">
    <property type="entry name" value="RNA 3'-terminal phosphate cyclase, insert domain"/>
    <property type="match status" value="1"/>
</dbReference>
<dbReference type="InterPro" id="IPR013792">
    <property type="entry name" value="RNA3'P_cycl/enolpyr_Trfase_a/b"/>
</dbReference>
<dbReference type="Gene3D" id="3.65.10.20">
    <property type="entry name" value="RNA 3'-terminal phosphate cyclase domain"/>
    <property type="match status" value="1"/>
</dbReference>
<evidence type="ECO:0000256" key="6">
    <source>
        <dbReference type="ARBA" id="ARBA00024481"/>
    </source>
</evidence>
<dbReference type="InterPro" id="IPR020719">
    <property type="entry name" value="RNA3'_term_phos_cycl-like_CS"/>
</dbReference>
<evidence type="ECO:0000256" key="1">
    <source>
        <dbReference type="ARBA" id="ARBA00009206"/>
    </source>
</evidence>
<evidence type="ECO:0000256" key="5">
    <source>
        <dbReference type="ARBA" id="ARBA00022741"/>
    </source>
</evidence>
<keyword evidence="5" id="KW-0547">Nucleotide-binding</keyword>
<dbReference type="InterPro" id="IPR037136">
    <property type="entry name" value="RNA3'_phos_cyclase_dom_sf"/>
</dbReference>
<evidence type="ECO:0000313" key="10">
    <source>
        <dbReference type="RefSeq" id="XP_065657067.1"/>
    </source>
</evidence>
<dbReference type="PANTHER" id="PTHR11096">
    <property type="entry name" value="RNA 3' TERMINAL PHOSPHATE CYCLASE"/>
    <property type="match status" value="1"/>
</dbReference>
<evidence type="ECO:0000256" key="2">
    <source>
        <dbReference type="ARBA" id="ARBA00012725"/>
    </source>
</evidence>
<feature type="domain" description="RNA 3'-terminal phosphate cyclase insert" evidence="8">
    <location>
        <begin position="183"/>
        <end position="281"/>
    </location>
</feature>
<proteinExistence type="inferred from homology"/>
<accession>A0ABM4C642</accession>
<gene>
    <name evidence="10" type="primary">LOC100207388</name>
</gene>
<dbReference type="InterPro" id="IPR017770">
    <property type="entry name" value="RNA3'_term_phos_cyc_type_1"/>
</dbReference>
<dbReference type="PANTHER" id="PTHR11096:SF0">
    <property type="entry name" value="RNA 3'-TERMINAL PHOSPHATE CYCLASE"/>
    <property type="match status" value="1"/>
</dbReference>
<evidence type="ECO:0000313" key="9">
    <source>
        <dbReference type="Proteomes" id="UP001652625"/>
    </source>
</evidence>
<dbReference type="InterPro" id="IPR013791">
    <property type="entry name" value="RNA3'-term_phos_cycl_insert"/>
</dbReference>
<dbReference type="GeneID" id="100207388"/>
<dbReference type="InterPro" id="IPR036553">
    <property type="entry name" value="RPTC_insert"/>
</dbReference>
<dbReference type="InterPro" id="IPR000228">
    <property type="entry name" value="RNA3'_term_phos_cyc"/>
</dbReference>
<dbReference type="RefSeq" id="XP_065657067.1">
    <property type="nucleotide sequence ID" value="XM_065800995.1"/>
</dbReference>
<keyword evidence="4" id="KW-0436">Ligase</keyword>
<dbReference type="Pfam" id="PF05189">
    <property type="entry name" value="RTC_insert"/>
    <property type="match status" value="1"/>
</dbReference>
<dbReference type="HAMAP" id="MF_00200">
    <property type="entry name" value="RTC"/>
    <property type="match status" value="1"/>
</dbReference>
<evidence type="ECO:0000256" key="4">
    <source>
        <dbReference type="ARBA" id="ARBA00022598"/>
    </source>
</evidence>
<evidence type="ECO:0000259" key="8">
    <source>
        <dbReference type="Pfam" id="PF05189"/>
    </source>
</evidence>
<keyword evidence="9" id="KW-1185">Reference proteome</keyword>
<dbReference type="Pfam" id="PF01137">
    <property type="entry name" value="RTC"/>
    <property type="match status" value="1"/>
</dbReference>
<evidence type="ECO:0000259" key="7">
    <source>
        <dbReference type="Pfam" id="PF01137"/>
    </source>
</evidence>
<dbReference type="PROSITE" id="PS01287">
    <property type="entry name" value="RTC"/>
    <property type="match status" value="1"/>
</dbReference>
<comment type="similarity">
    <text evidence="1">Belongs to the RNA 3'-terminal cyclase family. Type 1 subfamily.</text>
</comment>
<dbReference type="SUPFAM" id="SSF52913">
    <property type="entry name" value="RNA 3'-terminal phosphate cyclase, RPTC, insert domain"/>
    <property type="match status" value="1"/>
</dbReference>
<dbReference type="SUPFAM" id="SSF55205">
    <property type="entry name" value="EPT/RTPC-like"/>
    <property type="match status" value="2"/>
</dbReference>
<dbReference type="Proteomes" id="UP001652625">
    <property type="component" value="Chromosome 07"/>
</dbReference>
<dbReference type="NCBIfam" id="TIGR03399">
    <property type="entry name" value="RNA_3prim_cycl"/>
    <property type="match status" value="1"/>
</dbReference>
<feature type="domain" description="RNA 3'-terminal phosphate cyclase" evidence="7">
    <location>
        <begin position="12"/>
        <end position="334"/>
    </location>
</feature>
<comment type="catalytic activity">
    <reaction evidence="6">
        <text>a 3'-end 3'-phospho-ribonucleotide-RNA + ATP = a 3'-end 2',3'-cyclophospho-ribonucleotide-RNA + AMP + diphosphate</text>
        <dbReference type="Rhea" id="RHEA:23976"/>
        <dbReference type="Rhea" id="RHEA-COMP:10463"/>
        <dbReference type="Rhea" id="RHEA-COMP:10464"/>
        <dbReference type="ChEBI" id="CHEBI:30616"/>
        <dbReference type="ChEBI" id="CHEBI:33019"/>
        <dbReference type="ChEBI" id="CHEBI:83062"/>
        <dbReference type="ChEBI" id="CHEBI:83064"/>
        <dbReference type="ChEBI" id="CHEBI:456215"/>
        <dbReference type="EC" id="6.5.1.4"/>
    </reaction>
</comment>
<protein>
    <recommendedName>
        <fullName evidence="3">RNA 3'-terminal phosphate cyclase</fullName>
        <ecNumber evidence="2">6.5.1.4</ecNumber>
    </recommendedName>
</protein>
<dbReference type="PIRSF" id="PIRSF005378">
    <property type="entry name" value="RNA3'_term_phos_cycl_euk"/>
    <property type="match status" value="1"/>
</dbReference>
<organism evidence="9 10">
    <name type="scientific">Hydra vulgaris</name>
    <name type="common">Hydra</name>
    <name type="synonym">Hydra attenuata</name>
    <dbReference type="NCBI Taxonomy" id="6087"/>
    <lineage>
        <taxon>Eukaryota</taxon>
        <taxon>Metazoa</taxon>
        <taxon>Cnidaria</taxon>
        <taxon>Hydrozoa</taxon>
        <taxon>Hydroidolina</taxon>
        <taxon>Anthoathecata</taxon>
        <taxon>Aplanulata</taxon>
        <taxon>Hydridae</taxon>
        <taxon>Hydra</taxon>
    </lineage>
</organism>